<keyword evidence="2" id="KW-1185">Reference proteome</keyword>
<name>A0ABM8AEJ4_9DEIO</name>
<dbReference type="Proteomes" id="UP001064971">
    <property type="component" value="Chromosome"/>
</dbReference>
<accession>A0ABM8AEJ4</accession>
<dbReference type="EMBL" id="AP026560">
    <property type="protein sequence ID" value="BDP42208.1"/>
    <property type="molecule type" value="Genomic_DNA"/>
</dbReference>
<sequence length="108" mass="12284">MYLTFSPPDFSPEASEQHLQLWQFEEAEALQAWLESEGWDGVLTDAEPMSRQAFLERAERLLSNLTSAPLLDPTWIETGWKLNDDGDDVTLEGEGQGTWLAIHWFTTA</sequence>
<protein>
    <submittedName>
        <fullName evidence="1">Uncharacterized protein</fullName>
    </submittedName>
</protein>
<dbReference type="RefSeq" id="WP_264774914.1">
    <property type="nucleotide sequence ID" value="NZ_AP026560.1"/>
</dbReference>
<evidence type="ECO:0000313" key="1">
    <source>
        <dbReference type="EMBL" id="BDP42208.1"/>
    </source>
</evidence>
<reference evidence="1" key="1">
    <citation type="submission" date="2022-07" db="EMBL/GenBank/DDBJ databases">
        <title>Complete Genome Sequence of the Radioresistant Bacterium Deinococcus aetherius ST0316, Isolated from the Air Dust collected in Lower Stratosphere above Japan.</title>
        <authorList>
            <person name="Satoh K."/>
            <person name="Hagiwara K."/>
            <person name="Katsumata K."/>
            <person name="Kubo A."/>
            <person name="Yokobori S."/>
            <person name="Yamagishi A."/>
            <person name="Oono Y."/>
            <person name="Narumi I."/>
        </authorList>
    </citation>
    <scope>NUCLEOTIDE SEQUENCE</scope>
    <source>
        <strain evidence="1">ST0316</strain>
    </source>
</reference>
<proteinExistence type="predicted"/>
<evidence type="ECO:0000313" key="2">
    <source>
        <dbReference type="Proteomes" id="UP001064971"/>
    </source>
</evidence>
<gene>
    <name evidence="1" type="ORF">DAETH_21770</name>
</gene>
<organism evidence="1 2">
    <name type="scientific">Deinococcus aetherius</name>
    <dbReference type="NCBI Taxonomy" id="200252"/>
    <lineage>
        <taxon>Bacteria</taxon>
        <taxon>Thermotogati</taxon>
        <taxon>Deinococcota</taxon>
        <taxon>Deinococci</taxon>
        <taxon>Deinococcales</taxon>
        <taxon>Deinococcaceae</taxon>
        <taxon>Deinococcus</taxon>
    </lineage>
</organism>